<dbReference type="Pfam" id="PF17827">
    <property type="entry name" value="PrmC_N"/>
    <property type="match status" value="1"/>
</dbReference>
<evidence type="ECO:0000256" key="5">
    <source>
        <dbReference type="HAMAP-Rule" id="MF_02126"/>
    </source>
</evidence>
<evidence type="ECO:0000259" key="6">
    <source>
        <dbReference type="Pfam" id="PF05175"/>
    </source>
</evidence>
<dbReference type="EMBL" id="JABUFE010000006">
    <property type="protein sequence ID" value="NSX55445.1"/>
    <property type="molecule type" value="Genomic_DNA"/>
</dbReference>
<feature type="binding site" evidence="5">
    <location>
        <position position="168"/>
    </location>
    <ligand>
        <name>S-adenosyl-L-methionine</name>
        <dbReference type="ChEBI" id="CHEBI:59789"/>
    </ligand>
</feature>
<dbReference type="NCBIfam" id="TIGR03534">
    <property type="entry name" value="RF_mod_PrmC"/>
    <property type="match status" value="1"/>
</dbReference>
<evidence type="ECO:0000313" key="8">
    <source>
        <dbReference type="EMBL" id="NSX55445.1"/>
    </source>
</evidence>
<dbReference type="InterPro" id="IPR050320">
    <property type="entry name" value="N5-glutamine_MTase"/>
</dbReference>
<dbReference type="Pfam" id="PF05175">
    <property type="entry name" value="MTS"/>
    <property type="match status" value="1"/>
</dbReference>
<comment type="similarity">
    <text evidence="5">Belongs to the protein N5-glutamine methyltransferase family. PrmC subfamily.</text>
</comment>
<dbReference type="InterPro" id="IPR004556">
    <property type="entry name" value="HemK-like"/>
</dbReference>
<dbReference type="SUPFAM" id="SSF53335">
    <property type="entry name" value="S-adenosyl-L-methionine-dependent methyltransferases"/>
    <property type="match status" value="1"/>
</dbReference>
<dbReference type="EC" id="2.1.1.297" evidence="5"/>
<feature type="binding site" evidence="5">
    <location>
        <begin position="182"/>
        <end position="185"/>
    </location>
    <ligand>
        <name>substrate</name>
    </ligand>
</feature>
<feature type="binding site" evidence="5">
    <location>
        <begin position="116"/>
        <end position="120"/>
    </location>
    <ligand>
        <name>S-adenosyl-L-methionine</name>
        <dbReference type="ChEBI" id="CHEBI:59789"/>
    </ligand>
</feature>
<protein>
    <recommendedName>
        <fullName evidence="5">Release factor glutamine methyltransferase</fullName>
        <shortName evidence="5">RF MTase</shortName>
        <ecNumber evidence="5">2.1.1.297</ecNumber>
    </recommendedName>
    <alternativeName>
        <fullName evidence="5">N5-glutamine methyltransferase PrmC</fullName>
    </alternativeName>
    <alternativeName>
        <fullName evidence="5">Protein-(glutamine-N5) MTase PrmC</fullName>
    </alternativeName>
    <alternativeName>
        <fullName evidence="5">Protein-glutamine N-methyltransferase PrmC</fullName>
    </alternativeName>
</protein>
<keyword evidence="3 5" id="KW-0949">S-adenosyl-L-methionine</keyword>
<dbReference type="PANTHER" id="PTHR18895">
    <property type="entry name" value="HEMK METHYLTRANSFERASE"/>
    <property type="match status" value="1"/>
</dbReference>
<dbReference type="Proteomes" id="UP000777935">
    <property type="component" value="Unassembled WGS sequence"/>
</dbReference>
<dbReference type="InterPro" id="IPR019874">
    <property type="entry name" value="RF_methyltr_PrmC"/>
</dbReference>
<feature type="binding site" evidence="5">
    <location>
        <position position="139"/>
    </location>
    <ligand>
        <name>S-adenosyl-L-methionine</name>
        <dbReference type="ChEBI" id="CHEBI:59789"/>
    </ligand>
</feature>
<dbReference type="GO" id="GO:0032259">
    <property type="term" value="P:methylation"/>
    <property type="evidence" value="ECO:0007669"/>
    <property type="project" value="UniProtKB-KW"/>
</dbReference>
<comment type="catalytic activity">
    <reaction evidence="4 5">
        <text>L-glutaminyl-[peptide chain release factor] + S-adenosyl-L-methionine = N(5)-methyl-L-glutaminyl-[peptide chain release factor] + S-adenosyl-L-homocysteine + H(+)</text>
        <dbReference type="Rhea" id="RHEA:42896"/>
        <dbReference type="Rhea" id="RHEA-COMP:10271"/>
        <dbReference type="Rhea" id="RHEA-COMP:10272"/>
        <dbReference type="ChEBI" id="CHEBI:15378"/>
        <dbReference type="ChEBI" id="CHEBI:30011"/>
        <dbReference type="ChEBI" id="CHEBI:57856"/>
        <dbReference type="ChEBI" id="CHEBI:59789"/>
        <dbReference type="ChEBI" id="CHEBI:61891"/>
        <dbReference type="EC" id="2.1.1.297"/>
    </reaction>
</comment>
<proteinExistence type="inferred from homology"/>
<comment type="caution">
    <text evidence="8">The sequence shown here is derived from an EMBL/GenBank/DDBJ whole genome shotgun (WGS) entry which is preliminary data.</text>
</comment>
<reference evidence="8 9" key="1">
    <citation type="submission" date="2020-06" db="EMBL/GenBank/DDBJ databases">
        <title>Sulfitobacter algicola sp. nov., isolated from green algae.</title>
        <authorList>
            <person name="Wang C."/>
        </authorList>
    </citation>
    <scope>NUCLEOTIDE SEQUENCE [LARGE SCALE GENOMIC DNA]</scope>
    <source>
        <strain evidence="8 9">1151</strain>
    </source>
</reference>
<feature type="binding site" evidence="5">
    <location>
        <position position="182"/>
    </location>
    <ligand>
        <name>S-adenosyl-L-methionine</name>
        <dbReference type="ChEBI" id="CHEBI:59789"/>
    </ligand>
</feature>
<dbReference type="InterPro" id="IPR007848">
    <property type="entry name" value="Small_mtfrase_dom"/>
</dbReference>
<dbReference type="InterPro" id="IPR040758">
    <property type="entry name" value="PrmC_N"/>
</dbReference>
<dbReference type="HAMAP" id="MF_02126">
    <property type="entry name" value="RF_methyltr_PrmC"/>
    <property type="match status" value="1"/>
</dbReference>
<keyword evidence="2 5" id="KW-0808">Transferase</keyword>
<dbReference type="NCBIfam" id="TIGR00536">
    <property type="entry name" value="hemK_fam"/>
    <property type="match status" value="1"/>
</dbReference>
<feature type="domain" description="Release factor glutamine methyltransferase N-terminal" evidence="7">
    <location>
        <begin position="5"/>
        <end position="75"/>
    </location>
</feature>
<dbReference type="Gene3D" id="1.10.8.10">
    <property type="entry name" value="DNA helicase RuvA subunit, C-terminal domain"/>
    <property type="match status" value="1"/>
</dbReference>
<sequence>MIAADALADAIKVLNRAGVPDAPRDARKLLVDALGINPGRISLILSDPMPIQAQKLFETHIAARSKRQPVAQIIGARAFYGRDFIVTPDVLDPRPDTETLIGVALQKSFETVLDLGVGSGCILLTLLAERPHANGIGVDLSAAALNVARRNAQSLELQDRAQFQQSDWFENITGLFDLIVSNPPYIAQSEMTDLSPDVRDWEPQMALTPGGDGLQPYRTIAAKAANHLTANGCLIVEIGASQGLAVQQIFQQQNLENIAIYTDLDGRDRVVSAKTGKKAQV</sequence>
<evidence type="ECO:0000256" key="3">
    <source>
        <dbReference type="ARBA" id="ARBA00022691"/>
    </source>
</evidence>
<name>A0ABX2ISZ1_9RHOB</name>
<evidence type="ECO:0000256" key="2">
    <source>
        <dbReference type="ARBA" id="ARBA00022679"/>
    </source>
</evidence>
<dbReference type="GO" id="GO:0102559">
    <property type="term" value="F:peptide chain release factor N(5)-glutamine methyltransferase activity"/>
    <property type="evidence" value="ECO:0007669"/>
    <property type="project" value="UniProtKB-EC"/>
</dbReference>
<keyword evidence="9" id="KW-1185">Reference proteome</keyword>
<dbReference type="InterPro" id="IPR029063">
    <property type="entry name" value="SAM-dependent_MTases_sf"/>
</dbReference>
<comment type="function">
    <text evidence="5">Methylates the class 1 translation termination release factors RF1/PrfA and RF2/PrfB on the glutamine residue of the universally conserved GGQ motif.</text>
</comment>
<evidence type="ECO:0000256" key="1">
    <source>
        <dbReference type="ARBA" id="ARBA00022603"/>
    </source>
</evidence>
<evidence type="ECO:0000313" key="9">
    <source>
        <dbReference type="Proteomes" id="UP000777935"/>
    </source>
</evidence>
<dbReference type="CDD" id="cd02440">
    <property type="entry name" value="AdoMet_MTases"/>
    <property type="match status" value="1"/>
</dbReference>
<evidence type="ECO:0000259" key="7">
    <source>
        <dbReference type="Pfam" id="PF17827"/>
    </source>
</evidence>
<feature type="domain" description="Methyltransferase small" evidence="6">
    <location>
        <begin position="104"/>
        <end position="191"/>
    </location>
</feature>
<gene>
    <name evidence="5 8" type="primary">prmC</name>
    <name evidence="8" type="ORF">HRQ87_11580</name>
</gene>
<evidence type="ECO:0000256" key="4">
    <source>
        <dbReference type="ARBA" id="ARBA00048391"/>
    </source>
</evidence>
<dbReference type="PROSITE" id="PS00092">
    <property type="entry name" value="N6_MTASE"/>
    <property type="match status" value="1"/>
</dbReference>
<dbReference type="PANTHER" id="PTHR18895:SF74">
    <property type="entry name" value="MTRF1L RELEASE FACTOR GLUTAMINE METHYLTRANSFERASE"/>
    <property type="match status" value="1"/>
</dbReference>
<organism evidence="8 9">
    <name type="scientific">Parasulfitobacter algicola</name>
    <dbReference type="NCBI Taxonomy" id="2614809"/>
    <lineage>
        <taxon>Bacteria</taxon>
        <taxon>Pseudomonadati</taxon>
        <taxon>Pseudomonadota</taxon>
        <taxon>Alphaproteobacteria</taxon>
        <taxon>Rhodobacterales</taxon>
        <taxon>Roseobacteraceae</taxon>
        <taxon>Parasulfitobacter</taxon>
    </lineage>
</organism>
<keyword evidence="1 5" id="KW-0489">Methyltransferase</keyword>
<dbReference type="InterPro" id="IPR002052">
    <property type="entry name" value="DNA_methylase_N6_adenine_CS"/>
</dbReference>
<dbReference type="RefSeq" id="WP_174138471.1">
    <property type="nucleotide sequence ID" value="NZ_JABUFE010000006.1"/>
</dbReference>
<dbReference type="Gene3D" id="3.40.50.150">
    <property type="entry name" value="Vaccinia Virus protein VP39"/>
    <property type="match status" value="1"/>
</dbReference>
<accession>A0ABX2ISZ1</accession>